<accession>A0A8I6SLZ5</accession>
<feature type="region of interest" description="Disordered" evidence="1">
    <location>
        <begin position="52"/>
        <end position="73"/>
    </location>
</feature>
<dbReference type="AlphaFoldDB" id="A0A8I6SLZ5"/>
<reference evidence="2" key="1">
    <citation type="submission" date="2022-01" db="UniProtKB">
        <authorList>
            <consortium name="EnsemblMetazoa"/>
        </authorList>
    </citation>
    <scope>IDENTIFICATION</scope>
</reference>
<dbReference type="KEGG" id="clec:112127701"/>
<dbReference type="EnsemblMetazoa" id="XM_024229036.1">
    <property type="protein sequence ID" value="XP_024084804.1"/>
    <property type="gene ID" value="LOC112127701"/>
</dbReference>
<evidence type="ECO:0000313" key="2">
    <source>
        <dbReference type="EnsemblMetazoa" id="XP_024084804.1"/>
    </source>
</evidence>
<dbReference type="Proteomes" id="UP000494040">
    <property type="component" value="Unassembled WGS sequence"/>
</dbReference>
<evidence type="ECO:0000256" key="1">
    <source>
        <dbReference type="SAM" id="MobiDB-lite"/>
    </source>
</evidence>
<dbReference type="GeneID" id="112127701"/>
<dbReference type="RefSeq" id="XP_024084804.1">
    <property type="nucleotide sequence ID" value="XM_024229036.1"/>
</dbReference>
<proteinExistence type="predicted"/>
<sequence length="100" mass="11314">MGGGRMRHVYASPSGYNCIPCCRGGAAEPVRPRRAALTARHSPLAARLLRSRHSRTTLTARPPTNQRTRYCPPMRIMRGSAPDPYHSLVQCYMQIYWTEN</sequence>
<keyword evidence="3" id="KW-1185">Reference proteome</keyword>
<name>A0A8I6SLZ5_CIMLE</name>
<protein>
    <submittedName>
        <fullName evidence="2">Uncharacterized protein</fullName>
    </submittedName>
</protein>
<evidence type="ECO:0000313" key="3">
    <source>
        <dbReference type="Proteomes" id="UP000494040"/>
    </source>
</evidence>
<organism evidence="2 3">
    <name type="scientific">Cimex lectularius</name>
    <name type="common">Bed bug</name>
    <name type="synonym">Acanthia lectularia</name>
    <dbReference type="NCBI Taxonomy" id="79782"/>
    <lineage>
        <taxon>Eukaryota</taxon>
        <taxon>Metazoa</taxon>
        <taxon>Ecdysozoa</taxon>
        <taxon>Arthropoda</taxon>
        <taxon>Hexapoda</taxon>
        <taxon>Insecta</taxon>
        <taxon>Pterygota</taxon>
        <taxon>Neoptera</taxon>
        <taxon>Paraneoptera</taxon>
        <taxon>Hemiptera</taxon>
        <taxon>Heteroptera</taxon>
        <taxon>Panheteroptera</taxon>
        <taxon>Cimicomorpha</taxon>
        <taxon>Cimicidae</taxon>
        <taxon>Cimex</taxon>
    </lineage>
</organism>